<organism evidence="1 2">
    <name type="scientific">Roseovarius spongiae</name>
    <dbReference type="NCBI Taxonomy" id="2320272"/>
    <lineage>
        <taxon>Bacteria</taxon>
        <taxon>Pseudomonadati</taxon>
        <taxon>Pseudomonadota</taxon>
        <taxon>Alphaproteobacteria</taxon>
        <taxon>Rhodobacterales</taxon>
        <taxon>Roseobacteraceae</taxon>
        <taxon>Roseovarius</taxon>
    </lineage>
</organism>
<protein>
    <submittedName>
        <fullName evidence="1">Uncharacterized protein</fullName>
    </submittedName>
</protein>
<dbReference type="RefSeq" id="WP_121165571.1">
    <property type="nucleotide sequence ID" value="NZ_RAPE01000002.1"/>
</dbReference>
<reference evidence="1 2" key="1">
    <citation type="submission" date="2018-09" db="EMBL/GenBank/DDBJ databases">
        <title>Roseovarius spongiae sp. nov., isolated from a marine sponge.</title>
        <authorList>
            <person name="Zhuang L."/>
            <person name="Luo L."/>
        </authorList>
    </citation>
    <scope>NUCLEOTIDE SEQUENCE [LARGE SCALE GENOMIC DNA]</scope>
    <source>
        <strain evidence="1 2">HN-E21</strain>
    </source>
</reference>
<keyword evidence="2" id="KW-1185">Reference proteome</keyword>
<evidence type="ECO:0000313" key="1">
    <source>
        <dbReference type="EMBL" id="RKF14769.1"/>
    </source>
</evidence>
<accession>A0A3A8AT93</accession>
<gene>
    <name evidence="1" type="ORF">D6850_07775</name>
</gene>
<proteinExistence type="predicted"/>
<dbReference type="Proteomes" id="UP000281128">
    <property type="component" value="Unassembled WGS sequence"/>
</dbReference>
<evidence type="ECO:0000313" key="2">
    <source>
        <dbReference type="Proteomes" id="UP000281128"/>
    </source>
</evidence>
<dbReference type="EMBL" id="RAPE01000002">
    <property type="protein sequence ID" value="RKF14769.1"/>
    <property type="molecule type" value="Genomic_DNA"/>
</dbReference>
<dbReference type="OrthoDB" id="9814037at2"/>
<name>A0A3A8AT93_9RHOB</name>
<sequence length="80" mass="9251">MTLHTVRAVCAHCNQTLPRAAFFRCPFCRKPIERETEGAEIICRRCNNPIPRAHAGNCPCTSIERRSLHPARRLPERWPE</sequence>
<comment type="caution">
    <text evidence="1">The sequence shown here is derived from an EMBL/GenBank/DDBJ whole genome shotgun (WGS) entry which is preliminary data.</text>
</comment>
<dbReference type="AlphaFoldDB" id="A0A3A8AT93"/>